<organism evidence="2 5">
    <name type="scientific">Adineta ricciae</name>
    <name type="common">Rotifer</name>
    <dbReference type="NCBI Taxonomy" id="249248"/>
    <lineage>
        <taxon>Eukaryota</taxon>
        <taxon>Metazoa</taxon>
        <taxon>Spiralia</taxon>
        <taxon>Gnathifera</taxon>
        <taxon>Rotifera</taxon>
        <taxon>Eurotatoria</taxon>
        <taxon>Bdelloidea</taxon>
        <taxon>Adinetida</taxon>
        <taxon>Adinetidae</taxon>
        <taxon>Adineta</taxon>
    </lineage>
</organism>
<dbReference type="EMBL" id="CAJNOJ010000222">
    <property type="protein sequence ID" value="CAF1307920.1"/>
    <property type="molecule type" value="Genomic_DNA"/>
</dbReference>
<comment type="caution">
    <text evidence="2">The sequence shown here is derived from an EMBL/GenBank/DDBJ whole genome shotgun (WGS) entry which is preliminary data.</text>
</comment>
<dbReference type="AlphaFoldDB" id="A0A815DYY8"/>
<keyword evidence="1" id="KW-0175">Coiled coil</keyword>
<evidence type="ECO:0000313" key="4">
    <source>
        <dbReference type="Proteomes" id="UP000663828"/>
    </source>
</evidence>
<dbReference type="Proteomes" id="UP000663852">
    <property type="component" value="Unassembled WGS sequence"/>
</dbReference>
<reference evidence="2" key="1">
    <citation type="submission" date="2021-02" db="EMBL/GenBank/DDBJ databases">
        <authorList>
            <person name="Nowell W R."/>
        </authorList>
    </citation>
    <scope>NUCLEOTIDE SEQUENCE</scope>
</reference>
<evidence type="ECO:0000313" key="3">
    <source>
        <dbReference type="EMBL" id="CAF1454719.1"/>
    </source>
</evidence>
<dbReference type="Proteomes" id="UP000663828">
    <property type="component" value="Unassembled WGS sequence"/>
</dbReference>
<evidence type="ECO:0000313" key="2">
    <source>
        <dbReference type="EMBL" id="CAF1307920.1"/>
    </source>
</evidence>
<name>A0A815DYY8_ADIRI</name>
<feature type="coiled-coil region" evidence="1">
    <location>
        <begin position="23"/>
        <end position="60"/>
    </location>
</feature>
<protein>
    <submittedName>
        <fullName evidence="2">Uncharacterized protein</fullName>
    </submittedName>
</protein>
<dbReference type="EMBL" id="CAJNOR010003863">
    <property type="protein sequence ID" value="CAF1454719.1"/>
    <property type="molecule type" value="Genomic_DNA"/>
</dbReference>
<proteinExistence type="predicted"/>
<keyword evidence="4" id="KW-1185">Reference proteome</keyword>
<gene>
    <name evidence="2" type="ORF">EDS130_LOCUS30974</name>
    <name evidence="3" type="ORF">XAT740_LOCUS37085</name>
</gene>
<sequence length="120" mass="14294">MYQIISHFQSIASNTFHKLYQLKEQIEQQYLALTSEHEDLMKQTQRIQVIQENIKLFQKKKITSMNFNKTELTEKTLLEETTEHNTLYAHSGCHHNFHLNCHLPETLELGAEIFKGYEVW</sequence>
<evidence type="ECO:0000313" key="5">
    <source>
        <dbReference type="Proteomes" id="UP000663852"/>
    </source>
</evidence>
<evidence type="ECO:0000256" key="1">
    <source>
        <dbReference type="SAM" id="Coils"/>
    </source>
</evidence>
<accession>A0A815DYY8</accession>